<protein>
    <submittedName>
        <fullName evidence="2">p-loop containing nucleoside triphosphate hydrolase protein</fullName>
    </submittedName>
</protein>
<evidence type="ECO:0000313" key="3">
    <source>
        <dbReference type="Proteomes" id="UP000193498"/>
    </source>
</evidence>
<gene>
    <name evidence="2" type="ORF">K493DRAFT_358885</name>
</gene>
<dbReference type="GO" id="GO:0005524">
    <property type="term" value="F:ATP binding"/>
    <property type="evidence" value="ECO:0007669"/>
    <property type="project" value="InterPro"/>
</dbReference>
<dbReference type="PANTHER" id="PTHR43394">
    <property type="entry name" value="ATP-DEPENDENT PERMEASE MDL1, MITOCHONDRIAL"/>
    <property type="match status" value="1"/>
</dbReference>
<dbReference type="InterPro" id="IPR039421">
    <property type="entry name" value="Type_1_exporter"/>
</dbReference>
<evidence type="ECO:0000313" key="2">
    <source>
        <dbReference type="EMBL" id="ORX88957.1"/>
    </source>
</evidence>
<keyword evidence="3" id="KW-1185">Reference proteome</keyword>
<keyword evidence="2" id="KW-0378">Hydrolase</keyword>
<dbReference type="GO" id="GO:0005743">
    <property type="term" value="C:mitochondrial inner membrane"/>
    <property type="evidence" value="ECO:0007669"/>
    <property type="project" value="TreeGrafter"/>
</dbReference>
<evidence type="ECO:0000259" key="1">
    <source>
        <dbReference type="Pfam" id="PF00005"/>
    </source>
</evidence>
<sequence>CRIEEAAKAANIHEFIINLPNGYNTNVGQKGTQLSGGQKQRVAIAWAIIRNPTLLLLDKATSALDSETHRLSTVQNADLIVVVKNGTVIELGTHTELLAKRGFYHMLVSKQMLEDVN</sequence>
<dbReference type="InParanoid" id="A0A1Y1XT70"/>
<dbReference type="PANTHER" id="PTHR43394:SF1">
    <property type="entry name" value="ATP-BINDING CASSETTE SUB-FAMILY B MEMBER 10, MITOCHONDRIAL"/>
    <property type="match status" value="1"/>
</dbReference>
<dbReference type="InterPro" id="IPR027417">
    <property type="entry name" value="P-loop_NTPase"/>
</dbReference>
<dbReference type="OrthoDB" id="6500128at2759"/>
<accession>A0A1Y1XT70</accession>
<organism evidence="2 3">
    <name type="scientific">Basidiobolus meristosporus CBS 931.73</name>
    <dbReference type="NCBI Taxonomy" id="1314790"/>
    <lineage>
        <taxon>Eukaryota</taxon>
        <taxon>Fungi</taxon>
        <taxon>Fungi incertae sedis</taxon>
        <taxon>Zoopagomycota</taxon>
        <taxon>Entomophthoromycotina</taxon>
        <taxon>Basidiobolomycetes</taxon>
        <taxon>Basidiobolales</taxon>
        <taxon>Basidiobolaceae</taxon>
        <taxon>Basidiobolus</taxon>
    </lineage>
</organism>
<dbReference type="GO" id="GO:0015421">
    <property type="term" value="F:ABC-type oligopeptide transporter activity"/>
    <property type="evidence" value="ECO:0007669"/>
    <property type="project" value="TreeGrafter"/>
</dbReference>
<dbReference type="AlphaFoldDB" id="A0A1Y1XT70"/>
<dbReference type="EMBL" id="MCFE01000487">
    <property type="protein sequence ID" value="ORX88957.1"/>
    <property type="molecule type" value="Genomic_DNA"/>
</dbReference>
<feature type="non-terminal residue" evidence="2">
    <location>
        <position position="1"/>
    </location>
</feature>
<dbReference type="InterPro" id="IPR003439">
    <property type="entry name" value="ABC_transporter-like_ATP-bd"/>
</dbReference>
<dbReference type="Proteomes" id="UP000193498">
    <property type="component" value="Unassembled WGS sequence"/>
</dbReference>
<name>A0A1Y1XT70_9FUNG</name>
<dbReference type="GO" id="GO:0090374">
    <property type="term" value="P:oligopeptide export from mitochondrion"/>
    <property type="evidence" value="ECO:0007669"/>
    <property type="project" value="TreeGrafter"/>
</dbReference>
<feature type="domain" description="ABC transporter" evidence="1">
    <location>
        <begin position="7"/>
        <end position="62"/>
    </location>
</feature>
<comment type="caution">
    <text evidence="2">The sequence shown here is derived from an EMBL/GenBank/DDBJ whole genome shotgun (WGS) entry which is preliminary data.</text>
</comment>
<reference evidence="2 3" key="1">
    <citation type="submission" date="2016-07" db="EMBL/GenBank/DDBJ databases">
        <title>Pervasive Adenine N6-methylation of Active Genes in Fungi.</title>
        <authorList>
            <consortium name="DOE Joint Genome Institute"/>
            <person name="Mondo S.J."/>
            <person name="Dannebaum R.O."/>
            <person name="Kuo R.C."/>
            <person name="Labutti K."/>
            <person name="Haridas S."/>
            <person name="Kuo A."/>
            <person name="Salamov A."/>
            <person name="Ahrendt S.R."/>
            <person name="Lipzen A."/>
            <person name="Sullivan W."/>
            <person name="Andreopoulos W.B."/>
            <person name="Clum A."/>
            <person name="Lindquist E."/>
            <person name="Daum C."/>
            <person name="Ramamoorthy G.K."/>
            <person name="Gryganskyi A."/>
            <person name="Culley D."/>
            <person name="Magnuson J.K."/>
            <person name="James T.Y."/>
            <person name="O'Malley M.A."/>
            <person name="Stajich J.E."/>
            <person name="Spatafora J.W."/>
            <person name="Visel A."/>
            <person name="Grigoriev I.V."/>
        </authorList>
    </citation>
    <scope>NUCLEOTIDE SEQUENCE [LARGE SCALE GENOMIC DNA]</scope>
    <source>
        <strain evidence="2 3">CBS 931.73</strain>
    </source>
</reference>
<dbReference type="STRING" id="1314790.A0A1Y1XT70"/>
<dbReference type="Pfam" id="PF00005">
    <property type="entry name" value="ABC_tran"/>
    <property type="match status" value="1"/>
</dbReference>
<dbReference type="Gene3D" id="3.40.50.300">
    <property type="entry name" value="P-loop containing nucleotide triphosphate hydrolases"/>
    <property type="match status" value="2"/>
</dbReference>
<dbReference type="SUPFAM" id="SSF52540">
    <property type="entry name" value="P-loop containing nucleoside triphosphate hydrolases"/>
    <property type="match status" value="1"/>
</dbReference>
<dbReference type="GO" id="GO:0016887">
    <property type="term" value="F:ATP hydrolysis activity"/>
    <property type="evidence" value="ECO:0007669"/>
    <property type="project" value="InterPro"/>
</dbReference>
<proteinExistence type="predicted"/>